<dbReference type="Proteomes" id="UP001589810">
    <property type="component" value="Unassembled WGS sequence"/>
</dbReference>
<dbReference type="InterPro" id="IPR013341">
    <property type="entry name" value="Mandelate_racemase_N_dom"/>
</dbReference>
<dbReference type="SUPFAM" id="SSF51604">
    <property type="entry name" value="Enolase C-terminal domain-like"/>
    <property type="match status" value="1"/>
</dbReference>
<dbReference type="Pfam" id="PF02746">
    <property type="entry name" value="MR_MLE_N"/>
    <property type="match status" value="1"/>
</dbReference>
<sequence>MRLTHRDIAIAFKEPFASSRGVVSEVRQQVVRLDWQGLTGYGTALAADPSELDGLALGDTTPFAIRSTLARLNVRPNVLAAMDMALHDLLGKAANLPLSHVIGAADLPLTPTAVSIGACPDDELARRGRELADWPILKLKMTPADDGRRAGVLREVYDGRIWVDGNCSWTAERAVEVSRELAKHGVELLEQPVPAGQLTELRYVHENSPIPVLADEDCVGRDDILKLRGHVAGVNIKLTKCGGLLAALDMITLARAAGLRIMLGCKNESTLGVTAMAQLAGLADYLDLDGPLLLVDDPFTGLAIDQGVLTLPAAPGLGVSTYDIGEH</sequence>
<evidence type="ECO:0000256" key="1">
    <source>
        <dbReference type="ARBA" id="ARBA00008031"/>
    </source>
</evidence>
<reference evidence="5 6" key="1">
    <citation type="submission" date="2024-09" db="EMBL/GenBank/DDBJ databases">
        <authorList>
            <person name="Sun Q."/>
            <person name="Mori K."/>
        </authorList>
    </citation>
    <scope>NUCLEOTIDE SEQUENCE [LARGE SCALE GENOMIC DNA]</scope>
    <source>
        <strain evidence="5 6">TBRC 1432</strain>
    </source>
</reference>
<dbReference type="SUPFAM" id="SSF54826">
    <property type="entry name" value="Enolase N-terminal domain-like"/>
    <property type="match status" value="1"/>
</dbReference>
<organism evidence="5 6">
    <name type="scientific">Kutzneria chonburiensis</name>
    <dbReference type="NCBI Taxonomy" id="1483604"/>
    <lineage>
        <taxon>Bacteria</taxon>
        <taxon>Bacillati</taxon>
        <taxon>Actinomycetota</taxon>
        <taxon>Actinomycetes</taxon>
        <taxon>Pseudonocardiales</taxon>
        <taxon>Pseudonocardiaceae</taxon>
        <taxon>Kutzneria</taxon>
    </lineage>
</organism>
<evidence type="ECO:0000313" key="6">
    <source>
        <dbReference type="Proteomes" id="UP001589810"/>
    </source>
</evidence>
<dbReference type="SFLD" id="SFLDS00001">
    <property type="entry name" value="Enolase"/>
    <property type="match status" value="1"/>
</dbReference>
<dbReference type="Pfam" id="PF13378">
    <property type="entry name" value="MR_MLE_C"/>
    <property type="match status" value="1"/>
</dbReference>
<name>A0ABV6N7A2_9PSEU</name>
<dbReference type="InterPro" id="IPR029017">
    <property type="entry name" value="Enolase-like_N"/>
</dbReference>
<keyword evidence="6" id="KW-1185">Reference proteome</keyword>
<evidence type="ECO:0000259" key="4">
    <source>
        <dbReference type="SMART" id="SM00922"/>
    </source>
</evidence>
<dbReference type="Gene3D" id="3.20.20.120">
    <property type="entry name" value="Enolase-like C-terminal domain"/>
    <property type="match status" value="1"/>
</dbReference>
<protein>
    <submittedName>
        <fullName evidence="5">Mandelate racemase/muconate lactonizing enzyme family protein</fullName>
    </submittedName>
</protein>
<dbReference type="InterPro" id="IPR013342">
    <property type="entry name" value="Mandelate_racemase_C"/>
</dbReference>
<dbReference type="Gene3D" id="3.30.390.10">
    <property type="entry name" value="Enolase-like, N-terminal domain"/>
    <property type="match status" value="1"/>
</dbReference>
<comment type="caution">
    <text evidence="5">The sequence shown here is derived from an EMBL/GenBank/DDBJ whole genome shotgun (WGS) entry which is preliminary data.</text>
</comment>
<accession>A0ABV6N7A2</accession>
<dbReference type="InterPro" id="IPR018110">
    <property type="entry name" value="Mandel_Rmase/mucon_lact_enz_CS"/>
</dbReference>
<dbReference type="SFLD" id="SFLDG00180">
    <property type="entry name" value="muconate_cycloisomerase"/>
    <property type="match status" value="1"/>
</dbReference>
<evidence type="ECO:0000313" key="5">
    <source>
        <dbReference type="EMBL" id="MFC0548478.1"/>
    </source>
</evidence>
<comment type="similarity">
    <text evidence="1">Belongs to the mandelate racemase/muconate lactonizing enzyme family.</text>
</comment>
<evidence type="ECO:0000256" key="3">
    <source>
        <dbReference type="ARBA" id="ARBA00023235"/>
    </source>
</evidence>
<dbReference type="InterPro" id="IPR029065">
    <property type="entry name" value="Enolase_C-like"/>
</dbReference>
<dbReference type="InterPro" id="IPR036849">
    <property type="entry name" value="Enolase-like_C_sf"/>
</dbReference>
<dbReference type="SMART" id="SM00922">
    <property type="entry name" value="MR_MLE"/>
    <property type="match status" value="1"/>
</dbReference>
<evidence type="ECO:0000256" key="2">
    <source>
        <dbReference type="ARBA" id="ARBA00022723"/>
    </source>
</evidence>
<dbReference type="PROSITE" id="PS00909">
    <property type="entry name" value="MR_MLE_2"/>
    <property type="match status" value="1"/>
</dbReference>
<feature type="domain" description="Mandelate racemase/muconate lactonizing enzyme C-terminal" evidence="4">
    <location>
        <begin position="121"/>
        <end position="211"/>
    </location>
</feature>
<dbReference type="RefSeq" id="WP_273943888.1">
    <property type="nucleotide sequence ID" value="NZ_CP097263.1"/>
</dbReference>
<proteinExistence type="inferred from homology"/>
<dbReference type="PANTHER" id="PTHR48073:SF2">
    <property type="entry name" value="O-SUCCINYLBENZOATE SYNTHASE"/>
    <property type="match status" value="1"/>
</dbReference>
<gene>
    <name evidence="5" type="ORF">ACFFH7_43715</name>
</gene>
<keyword evidence="2" id="KW-0479">Metal-binding</keyword>
<dbReference type="PANTHER" id="PTHR48073">
    <property type="entry name" value="O-SUCCINYLBENZOATE SYNTHASE-RELATED"/>
    <property type="match status" value="1"/>
</dbReference>
<dbReference type="EMBL" id="JBHLUD010000016">
    <property type="protein sequence ID" value="MFC0548478.1"/>
    <property type="molecule type" value="Genomic_DNA"/>
</dbReference>
<keyword evidence="3" id="KW-0413">Isomerase</keyword>